<evidence type="ECO:0000256" key="1">
    <source>
        <dbReference type="SAM" id="Phobius"/>
    </source>
</evidence>
<keyword evidence="1" id="KW-0472">Membrane</keyword>
<reference evidence="3" key="1">
    <citation type="submission" date="2021-11" db="EMBL/GenBank/DDBJ databases">
        <title>Cultivation dependent microbiological survey of springs from the worlds oldest radium mine currently devoted to the extraction of radon-saturated water.</title>
        <authorList>
            <person name="Kapinusova G."/>
            <person name="Smrhova T."/>
            <person name="Strejcek M."/>
            <person name="Suman J."/>
            <person name="Jani K."/>
            <person name="Pajer P."/>
            <person name="Uhlik O."/>
        </authorList>
    </citation>
    <scope>NUCLEOTIDE SEQUENCE [LARGE SCALE GENOMIC DNA]</scope>
    <source>
        <strain evidence="3">J379</strain>
    </source>
</reference>
<feature type="transmembrane region" description="Helical" evidence="1">
    <location>
        <begin position="92"/>
        <end position="111"/>
    </location>
</feature>
<protein>
    <submittedName>
        <fullName evidence="2">ABC transporter permease</fullName>
    </submittedName>
</protein>
<sequence length="260" mass="27187">MSASRRGDPLYEVGDYAAFVATAVRNIGRLGPYVGEVLRQASILALGSTLVIVSMAFVMGAACGLEGSAITRALGGGSLIGMLSAFCTTREIVPFIFGFILAAKVGCGIVAELGSMRVREEIDAIEVMGIPSVAYLVSSRLVGALLVIPLIYIVAVLAGQFGAWIITVGYFGDVSQGTFELGFYAMLSPLDLVYSMIKGLVISMLVISVALYYGFTVRGGPVEVGLATARSMAVNLPLATLANTSLTLIFWGIDPNLPVA</sequence>
<name>A0ABY5PJH0_9ACTN</name>
<proteinExistence type="predicted"/>
<evidence type="ECO:0000313" key="2">
    <source>
        <dbReference type="EMBL" id="UUY04565.1"/>
    </source>
</evidence>
<evidence type="ECO:0000313" key="3">
    <source>
        <dbReference type="Proteomes" id="UP001058860"/>
    </source>
</evidence>
<dbReference type="EMBL" id="CP088295">
    <property type="protein sequence ID" value="UUY04565.1"/>
    <property type="molecule type" value="Genomic_DNA"/>
</dbReference>
<dbReference type="PANTHER" id="PTHR30188:SF13">
    <property type="entry name" value="CONSERVED HYPOTHETICAL INTEGRAL MEMBRANE PROTEIN YRBE3B"/>
    <property type="match status" value="1"/>
</dbReference>
<dbReference type="InterPro" id="IPR030802">
    <property type="entry name" value="Permease_MalE"/>
</dbReference>
<gene>
    <name evidence="2" type="ORF">LRS13_03245</name>
</gene>
<feature type="transmembrane region" description="Helical" evidence="1">
    <location>
        <begin position="234"/>
        <end position="253"/>
    </location>
</feature>
<dbReference type="Pfam" id="PF02405">
    <property type="entry name" value="MlaE"/>
    <property type="match status" value="1"/>
</dbReference>
<keyword evidence="1" id="KW-1133">Transmembrane helix</keyword>
<dbReference type="Proteomes" id="UP001058860">
    <property type="component" value="Chromosome"/>
</dbReference>
<feature type="transmembrane region" description="Helical" evidence="1">
    <location>
        <begin position="141"/>
        <end position="172"/>
    </location>
</feature>
<feature type="transmembrane region" description="Helical" evidence="1">
    <location>
        <begin position="41"/>
        <end position="62"/>
    </location>
</feature>
<keyword evidence="1" id="KW-0812">Transmembrane</keyword>
<dbReference type="PANTHER" id="PTHR30188">
    <property type="entry name" value="ABC TRANSPORTER PERMEASE PROTEIN-RELATED"/>
    <property type="match status" value="1"/>
</dbReference>
<feature type="transmembrane region" description="Helical" evidence="1">
    <location>
        <begin position="192"/>
        <end position="213"/>
    </location>
</feature>
<organism evidence="2 3">
    <name type="scientific">Svornostia abyssi</name>
    <dbReference type="NCBI Taxonomy" id="2898438"/>
    <lineage>
        <taxon>Bacteria</taxon>
        <taxon>Bacillati</taxon>
        <taxon>Actinomycetota</taxon>
        <taxon>Thermoleophilia</taxon>
        <taxon>Solirubrobacterales</taxon>
        <taxon>Baekduiaceae</taxon>
        <taxon>Svornostia</taxon>
    </lineage>
</organism>
<dbReference type="RefSeq" id="WP_353865046.1">
    <property type="nucleotide sequence ID" value="NZ_CP088295.1"/>
</dbReference>
<keyword evidence="3" id="KW-1185">Reference proteome</keyword>
<accession>A0ABY5PJH0</accession>